<sequence length="52" mass="5947">MTQQNDVSAEMQQVSAYPTKQKMHQKDVALLEGQDFSYTPKQTQSAEDQQQT</sequence>
<dbReference type="EMBL" id="FORT01000002">
    <property type="protein sequence ID" value="SFJ23982.1"/>
    <property type="molecule type" value="Genomic_DNA"/>
</dbReference>
<evidence type="ECO:0000313" key="3">
    <source>
        <dbReference type="Proteomes" id="UP000198915"/>
    </source>
</evidence>
<organism evidence="2 3">
    <name type="scientific">Brevibacillus centrosporus</name>
    <dbReference type="NCBI Taxonomy" id="54910"/>
    <lineage>
        <taxon>Bacteria</taxon>
        <taxon>Bacillati</taxon>
        <taxon>Bacillota</taxon>
        <taxon>Bacilli</taxon>
        <taxon>Bacillales</taxon>
        <taxon>Paenibacillaceae</taxon>
        <taxon>Brevibacillus</taxon>
    </lineage>
</organism>
<feature type="compositionally biased region" description="Polar residues" evidence="1">
    <location>
        <begin position="1"/>
        <end position="18"/>
    </location>
</feature>
<dbReference type="GeneID" id="301131308"/>
<dbReference type="Proteomes" id="UP000198915">
    <property type="component" value="Unassembled WGS sequence"/>
</dbReference>
<evidence type="ECO:0000313" key="2">
    <source>
        <dbReference type="EMBL" id="SFJ23982.1"/>
    </source>
</evidence>
<accession>A0A1I3PRD2</accession>
<proteinExistence type="predicted"/>
<feature type="compositionally biased region" description="Polar residues" evidence="1">
    <location>
        <begin position="36"/>
        <end position="52"/>
    </location>
</feature>
<dbReference type="AlphaFoldDB" id="A0A1I3PRD2"/>
<feature type="region of interest" description="Disordered" evidence="1">
    <location>
        <begin position="1"/>
        <end position="52"/>
    </location>
</feature>
<dbReference type="RefSeq" id="WP_170184399.1">
    <property type="nucleotide sequence ID" value="NZ_BJOE01000018.1"/>
</dbReference>
<name>A0A1I3PRD2_9BACL</name>
<evidence type="ECO:0000256" key="1">
    <source>
        <dbReference type="SAM" id="MobiDB-lite"/>
    </source>
</evidence>
<reference evidence="3" key="1">
    <citation type="submission" date="2016-10" db="EMBL/GenBank/DDBJ databases">
        <authorList>
            <person name="Varghese N."/>
            <person name="Submissions S."/>
        </authorList>
    </citation>
    <scope>NUCLEOTIDE SEQUENCE [LARGE SCALE GENOMIC DNA]</scope>
    <source>
        <strain evidence="3">OK042</strain>
    </source>
</reference>
<dbReference type="STRING" id="1884381.SAMN05518846_102463"/>
<gene>
    <name evidence="2" type="ORF">SAMN05518846_102463</name>
</gene>
<protein>
    <submittedName>
        <fullName evidence="2">Uncharacterized protein</fullName>
    </submittedName>
</protein>
<keyword evidence="3" id="KW-1185">Reference proteome</keyword>